<dbReference type="Proteomes" id="UP000595254">
    <property type="component" value="Chromosome"/>
</dbReference>
<protein>
    <submittedName>
        <fullName evidence="8">Trypsin-like peptidase domain-containing protein</fullName>
    </submittedName>
</protein>
<dbReference type="GO" id="GO:0006508">
    <property type="term" value="P:proteolysis"/>
    <property type="evidence" value="ECO:0007669"/>
    <property type="project" value="UniProtKB-KW"/>
</dbReference>
<dbReference type="InterPro" id="IPR051201">
    <property type="entry name" value="Chloro_Bact_Ser_Proteases"/>
</dbReference>
<evidence type="ECO:0000256" key="1">
    <source>
        <dbReference type="ARBA" id="ARBA00010541"/>
    </source>
</evidence>
<dbReference type="SMART" id="SM00228">
    <property type="entry name" value="PDZ"/>
    <property type="match status" value="1"/>
</dbReference>
<dbReference type="PRINTS" id="PR00834">
    <property type="entry name" value="PROTEASES2C"/>
</dbReference>
<organism evidence="8 9">
    <name type="scientific">Peribacillus psychrosaccharolyticus</name>
    <name type="common">Bacillus psychrosaccharolyticus</name>
    <dbReference type="NCBI Taxonomy" id="1407"/>
    <lineage>
        <taxon>Bacteria</taxon>
        <taxon>Bacillati</taxon>
        <taxon>Bacillota</taxon>
        <taxon>Bacilli</taxon>
        <taxon>Bacillales</taxon>
        <taxon>Bacillaceae</taxon>
        <taxon>Peribacillus</taxon>
    </lineage>
</organism>
<keyword evidence="2" id="KW-0645">Protease</keyword>
<dbReference type="InterPro" id="IPR001478">
    <property type="entry name" value="PDZ"/>
</dbReference>
<accession>A0A974NIN8</accession>
<keyword evidence="3" id="KW-0378">Hydrolase</keyword>
<dbReference type="InterPro" id="IPR001940">
    <property type="entry name" value="Peptidase_S1C"/>
</dbReference>
<name>A0A974NIN8_PERPY</name>
<dbReference type="RefSeq" id="WP_051387315.1">
    <property type="nucleotide sequence ID" value="NZ_CP068053.1"/>
</dbReference>
<feature type="domain" description="PDZ" evidence="7">
    <location>
        <begin position="313"/>
        <end position="380"/>
    </location>
</feature>
<evidence type="ECO:0000256" key="5">
    <source>
        <dbReference type="SAM" id="MobiDB-lite"/>
    </source>
</evidence>
<evidence type="ECO:0000256" key="6">
    <source>
        <dbReference type="SAM" id="Phobius"/>
    </source>
</evidence>
<dbReference type="InterPro" id="IPR036034">
    <property type="entry name" value="PDZ_sf"/>
</dbReference>
<feature type="transmembrane region" description="Helical" evidence="6">
    <location>
        <begin position="29"/>
        <end position="52"/>
    </location>
</feature>
<evidence type="ECO:0000256" key="2">
    <source>
        <dbReference type="ARBA" id="ARBA00022670"/>
    </source>
</evidence>
<keyword evidence="6" id="KW-0812">Transmembrane</keyword>
<dbReference type="EMBL" id="CP068053">
    <property type="protein sequence ID" value="QQS98470.1"/>
    <property type="molecule type" value="Genomic_DNA"/>
</dbReference>
<dbReference type="SUPFAM" id="SSF50156">
    <property type="entry name" value="PDZ domain-like"/>
    <property type="match status" value="1"/>
</dbReference>
<feature type="region of interest" description="Disordered" evidence="5">
    <location>
        <begin position="1"/>
        <end position="22"/>
    </location>
</feature>
<sequence>MENNIETERIEQTPEVTQTTRKEQKRKSIWFSSLTSGIVGSLLTCSVFVFGADYMDFNQTSQNDTQGAALIEGKNDSALLPVKKTSYSNDNSGIADMVEKASNSIVGVINYQQQQSSYSGGMFPNSSSSDSSSEVESGTGSGVMYKKVGNKAYIITNNHVIENASKVEVSLDDGVKTAAEVVGSDALTDLAVISIDASKAPDKISFGNSDAIRTGDSVIAIGNPLGLDLSRTVTQGIVSATGRSIDVTTSAGEWNLDVIQTDAAINPGNSGGALINAQGDVIGINSLKISEDGVEGLGFAIPSNDLLPIVEEIIKDGKVTRPYLGVSLGNVGELPQNYQQSINQAAAEGVMVTSVENGSPAAEGGLMQKDIITEINGTKITTTSELRKYLYKNGKVGQEMSFTVYRGDDNKTIKIKLGKS</sequence>
<dbReference type="InterPro" id="IPR043504">
    <property type="entry name" value="Peptidase_S1_PA_chymotrypsin"/>
</dbReference>
<feature type="compositionally biased region" description="Basic and acidic residues" evidence="5">
    <location>
        <begin position="1"/>
        <end position="12"/>
    </location>
</feature>
<dbReference type="PANTHER" id="PTHR43343">
    <property type="entry name" value="PEPTIDASE S12"/>
    <property type="match status" value="1"/>
</dbReference>
<feature type="compositionally biased region" description="Low complexity" evidence="5">
    <location>
        <begin position="119"/>
        <end position="138"/>
    </location>
</feature>
<comment type="similarity">
    <text evidence="1">Belongs to the peptidase S1C family.</text>
</comment>
<feature type="region of interest" description="Disordered" evidence="5">
    <location>
        <begin position="119"/>
        <end position="140"/>
    </location>
</feature>
<dbReference type="FunFam" id="2.40.10.10:FF:000001">
    <property type="entry name" value="Periplasmic serine protease DegS"/>
    <property type="match status" value="1"/>
</dbReference>
<evidence type="ECO:0000256" key="3">
    <source>
        <dbReference type="ARBA" id="ARBA00022801"/>
    </source>
</evidence>
<dbReference type="GO" id="GO:0004252">
    <property type="term" value="F:serine-type endopeptidase activity"/>
    <property type="evidence" value="ECO:0007669"/>
    <property type="project" value="InterPro"/>
</dbReference>
<gene>
    <name evidence="8" type="ORF">I6J18_11885</name>
</gene>
<evidence type="ECO:0000256" key="4">
    <source>
        <dbReference type="ARBA" id="ARBA00022825"/>
    </source>
</evidence>
<keyword evidence="6" id="KW-1133">Transmembrane helix</keyword>
<proteinExistence type="inferred from homology"/>
<dbReference type="PANTHER" id="PTHR43343:SF3">
    <property type="entry name" value="PROTEASE DO-LIKE 8, CHLOROPLASTIC"/>
    <property type="match status" value="1"/>
</dbReference>
<dbReference type="PROSITE" id="PS50106">
    <property type="entry name" value="PDZ"/>
    <property type="match status" value="1"/>
</dbReference>
<keyword evidence="4" id="KW-0720">Serine protease</keyword>
<dbReference type="Gene3D" id="2.40.10.10">
    <property type="entry name" value="Trypsin-like serine proteases"/>
    <property type="match status" value="2"/>
</dbReference>
<dbReference type="InterPro" id="IPR009003">
    <property type="entry name" value="Peptidase_S1_PA"/>
</dbReference>
<dbReference type="SUPFAM" id="SSF50494">
    <property type="entry name" value="Trypsin-like serine proteases"/>
    <property type="match status" value="1"/>
</dbReference>
<dbReference type="KEGG" id="ppsr:I6J18_11885"/>
<dbReference type="AlphaFoldDB" id="A0A974NIN8"/>
<keyword evidence="6" id="KW-0472">Membrane</keyword>
<keyword evidence="9" id="KW-1185">Reference proteome</keyword>
<dbReference type="Pfam" id="PF13365">
    <property type="entry name" value="Trypsin_2"/>
    <property type="match status" value="1"/>
</dbReference>
<dbReference type="Gene3D" id="2.30.42.10">
    <property type="match status" value="1"/>
</dbReference>
<evidence type="ECO:0000313" key="8">
    <source>
        <dbReference type="EMBL" id="QQS98470.1"/>
    </source>
</evidence>
<reference evidence="8 9" key="1">
    <citation type="submission" date="2021-01" db="EMBL/GenBank/DDBJ databases">
        <title>FDA dAtabase for Regulatory Grade micrObial Sequences (FDA-ARGOS): Supporting development and validation of Infectious Disease Dx tests.</title>
        <authorList>
            <person name="Nelson B."/>
            <person name="Plummer A."/>
            <person name="Tallon L."/>
            <person name="Sadzewicz L."/>
            <person name="Zhao X."/>
            <person name="Boylan J."/>
            <person name="Ott S."/>
            <person name="Bowen H."/>
            <person name="Vavikolanu K."/>
            <person name="Mehta A."/>
            <person name="Aluvathingal J."/>
            <person name="Nadendla S."/>
            <person name="Myers T."/>
            <person name="Yan Y."/>
            <person name="Sichtig H."/>
        </authorList>
    </citation>
    <scope>NUCLEOTIDE SEQUENCE [LARGE SCALE GENOMIC DNA]</scope>
    <source>
        <strain evidence="8 9">FDAARGOS_1161</strain>
    </source>
</reference>
<evidence type="ECO:0000313" key="9">
    <source>
        <dbReference type="Proteomes" id="UP000595254"/>
    </source>
</evidence>
<evidence type="ECO:0000259" key="7">
    <source>
        <dbReference type="PROSITE" id="PS50106"/>
    </source>
</evidence>
<dbReference type="Pfam" id="PF13180">
    <property type="entry name" value="PDZ_2"/>
    <property type="match status" value="1"/>
</dbReference>